<dbReference type="EMBL" id="QGTL01000001">
    <property type="protein sequence ID" value="PWV81192.1"/>
    <property type="molecule type" value="Genomic_DNA"/>
</dbReference>
<protein>
    <submittedName>
        <fullName evidence="2">Putative acetyltransferase</fullName>
    </submittedName>
</protein>
<evidence type="ECO:0000259" key="1">
    <source>
        <dbReference type="PROSITE" id="PS51186"/>
    </source>
</evidence>
<proteinExistence type="predicted"/>
<dbReference type="Gene3D" id="3.40.630.30">
    <property type="match status" value="1"/>
</dbReference>
<dbReference type="AlphaFoldDB" id="A0A317P2B4"/>
<organism evidence="2 3">
    <name type="scientific">Nocardia neocaledoniensis</name>
    <dbReference type="NCBI Taxonomy" id="236511"/>
    <lineage>
        <taxon>Bacteria</taxon>
        <taxon>Bacillati</taxon>
        <taxon>Actinomycetota</taxon>
        <taxon>Actinomycetes</taxon>
        <taxon>Mycobacteriales</taxon>
        <taxon>Nocardiaceae</taxon>
        <taxon>Nocardia</taxon>
    </lineage>
</organism>
<comment type="caution">
    <text evidence="2">The sequence shown here is derived from an EMBL/GenBank/DDBJ whole genome shotgun (WGS) entry which is preliminary data.</text>
</comment>
<name>A0A317P2B4_9NOCA</name>
<evidence type="ECO:0000313" key="3">
    <source>
        <dbReference type="Proteomes" id="UP000246410"/>
    </source>
</evidence>
<dbReference type="RefSeq" id="WP_110035756.1">
    <property type="nucleotide sequence ID" value="NZ_QGTL01000001.1"/>
</dbReference>
<keyword evidence="2" id="KW-0808">Transferase</keyword>
<dbReference type="SUPFAM" id="SSF55729">
    <property type="entry name" value="Acyl-CoA N-acyltransferases (Nat)"/>
    <property type="match status" value="1"/>
</dbReference>
<dbReference type="InterPro" id="IPR016181">
    <property type="entry name" value="Acyl_CoA_acyltransferase"/>
</dbReference>
<dbReference type="PROSITE" id="PS51186">
    <property type="entry name" value="GNAT"/>
    <property type="match status" value="1"/>
</dbReference>
<dbReference type="InterPro" id="IPR000182">
    <property type="entry name" value="GNAT_dom"/>
</dbReference>
<dbReference type="Pfam" id="PF13302">
    <property type="entry name" value="Acetyltransf_3"/>
    <property type="match status" value="1"/>
</dbReference>
<reference evidence="2 3" key="1">
    <citation type="submission" date="2018-05" db="EMBL/GenBank/DDBJ databases">
        <title>Genomic Encyclopedia of Type Strains, Phase IV (KMG-IV): sequencing the most valuable type-strain genomes for metagenomic binning, comparative biology and taxonomic classification.</title>
        <authorList>
            <person name="Goeker M."/>
        </authorList>
    </citation>
    <scope>NUCLEOTIDE SEQUENCE [LARGE SCALE GENOMIC DNA]</scope>
    <source>
        <strain evidence="2 3">DSM 44717</strain>
    </source>
</reference>
<keyword evidence="3" id="KW-1185">Reference proteome</keyword>
<dbReference type="PANTHER" id="PTHR39173">
    <property type="entry name" value="ACETYLTRANSFERASE"/>
    <property type="match status" value="1"/>
</dbReference>
<dbReference type="PANTHER" id="PTHR39173:SF1">
    <property type="entry name" value="ACETYLTRANSFERASE"/>
    <property type="match status" value="1"/>
</dbReference>
<dbReference type="CDD" id="cd04301">
    <property type="entry name" value="NAT_SF"/>
    <property type="match status" value="1"/>
</dbReference>
<gene>
    <name evidence="2" type="ORF">DFR69_101532</name>
</gene>
<dbReference type="GO" id="GO:0016747">
    <property type="term" value="F:acyltransferase activity, transferring groups other than amino-acyl groups"/>
    <property type="evidence" value="ECO:0007669"/>
    <property type="project" value="InterPro"/>
</dbReference>
<sequence>MPDLIAPTTRLRRAWLDAHAEWGPGPHEDGFGLTPADDVVSPVGFATWVHRLADESRRTTYRWIVDDHRVLGGIALRHDLDDHVRSVGHIGFGIRPSARRRGLAGWALERMIDHARQLGIDRLLLVCAADNIASATTIQRQGGVLEGIRDTALGPARRYWITLEPPID</sequence>
<feature type="domain" description="N-acetyltransferase" evidence="1">
    <location>
        <begin position="20"/>
        <end position="164"/>
    </location>
</feature>
<evidence type="ECO:0000313" key="2">
    <source>
        <dbReference type="EMBL" id="PWV81192.1"/>
    </source>
</evidence>
<dbReference type="Proteomes" id="UP000246410">
    <property type="component" value="Unassembled WGS sequence"/>
</dbReference>
<accession>A0A317P2B4</accession>